<dbReference type="GO" id="GO:0016757">
    <property type="term" value="F:glycosyltransferase activity"/>
    <property type="evidence" value="ECO:0007669"/>
    <property type="project" value="InterPro"/>
</dbReference>
<reference evidence="3" key="1">
    <citation type="submission" date="2021-01" db="EMBL/GenBank/DDBJ databases">
        <authorList>
            <person name="Corre E."/>
            <person name="Pelletier E."/>
            <person name="Niang G."/>
            <person name="Scheremetjew M."/>
            <person name="Finn R."/>
            <person name="Kale V."/>
            <person name="Holt S."/>
            <person name="Cochrane G."/>
            <person name="Meng A."/>
            <person name="Brown T."/>
            <person name="Cohen L."/>
        </authorList>
    </citation>
    <scope>NUCLEOTIDE SEQUENCE</scope>
    <source>
        <strain evidence="3">CCMP722</strain>
    </source>
</reference>
<dbReference type="InterPro" id="IPR004263">
    <property type="entry name" value="Exostosin"/>
</dbReference>
<dbReference type="EMBL" id="HBFA01003046">
    <property type="protein sequence ID" value="CAD8650411.1"/>
    <property type="molecule type" value="Transcribed_RNA"/>
</dbReference>
<feature type="signal peptide" evidence="2">
    <location>
        <begin position="1"/>
        <end position="17"/>
    </location>
</feature>
<dbReference type="PANTHER" id="PTHR11062">
    <property type="entry name" value="EXOSTOSIN HEPARAN SULFATE GLYCOSYLTRANSFERASE -RELATED"/>
    <property type="match status" value="1"/>
</dbReference>
<evidence type="ECO:0000256" key="2">
    <source>
        <dbReference type="SAM" id="SignalP"/>
    </source>
</evidence>
<gene>
    <name evidence="3" type="ORF">POBO1169_LOCUS1523</name>
</gene>
<feature type="region of interest" description="Disordered" evidence="1">
    <location>
        <begin position="363"/>
        <end position="408"/>
    </location>
</feature>
<evidence type="ECO:0000256" key="1">
    <source>
        <dbReference type="SAM" id="MobiDB-lite"/>
    </source>
</evidence>
<feature type="chain" id="PRO_5031052516" description="Exostosin GT47 domain-containing protein" evidence="2">
    <location>
        <begin position="18"/>
        <end position="430"/>
    </location>
</feature>
<keyword evidence="2" id="KW-0732">Signal</keyword>
<proteinExistence type="predicted"/>
<feature type="compositionally biased region" description="Polar residues" evidence="1">
    <location>
        <begin position="393"/>
        <end position="408"/>
    </location>
</feature>
<dbReference type="AlphaFoldDB" id="A0A7S0MUD6"/>
<sequence length="430" mass="49082">MLPTFLLTPLLLIVTYGKPTDLDSVTRLSNVVTHIWHSPKCLGLKKQLQTDQRIHREHFQTTLISSAPFRNVRMATWAGYSGPWIENYWIDASLKLSPDAFYPWIPLLIQWNDLTYKRGLSDKNPHYVAIKKWMHANLRPDVLYVTVSQNDAGLGRELHAKYPNILSLSAGGYGHGIIPNFIGQPLPVLPPPLPNAANSVLFAGTASSGAPRIRIMNKLSTIPWMRKHIRFYRGPGWIHQVNASWFILAPRGYGRSTWKLMESLQLGRVPVVIYDDIPWLPYTNEVRWSKFAFVVSNERTTELPGLLSAINHTQYLIMRDNMLSLRHSHFIPEGTIKKVFSFIRAPYASAISCRSLPHSELSQYLSRPKTRRRTRRRKTPQNNRLRHKRSIHTKNNSGRGANALGNTNILRVNRENWTARLGPSSGPGIQ</sequence>
<evidence type="ECO:0008006" key="4">
    <source>
        <dbReference type="Google" id="ProtNLM"/>
    </source>
</evidence>
<organism evidence="3">
    <name type="scientific">Pyramimonas obovata</name>
    <dbReference type="NCBI Taxonomy" id="1411642"/>
    <lineage>
        <taxon>Eukaryota</taxon>
        <taxon>Viridiplantae</taxon>
        <taxon>Chlorophyta</taxon>
        <taxon>Pyramimonadophyceae</taxon>
        <taxon>Pyramimonadales</taxon>
        <taxon>Pyramimonadaceae</taxon>
        <taxon>Pyramimonas</taxon>
        <taxon>Pyramimonas incertae sedis</taxon>
    </lineage>
</organism>
<evidence type="ECO:0000313" key="3">
    <source>
        <dbReference type="EMBL" id="CAD8650411.1"/>
    </source>
</evidence>
<name>A0A7S0MUD6_9CHLO</name>
<accession>A0A7S0MUD6</accession>
<feature type="compositionally biased region" description="Basic residues" evidence="1">
    <location>
        <begin position="368"/>
        <end position="392"/>
    </location>
</feature>
<protein>
    <recommendedName>
        <fullName evidence="4">Exostosin GT47 domain-containing protein</fullName>
    </recommendedName>
</protein>